<dbReference type="InterPro" id="IPR003703">
    <property type="entry name" value="Acyl_CoA_thio"/>
</dbReference>
<proteinExistence type="inferred from homology"/>
<dbReference type="InterPro" id="IPR042171">
    <property type="entry name" value="Acyl-CoA_hotdog"/>
</dbReference>
<comment type="similarity">
    <text evidence="1">Belongs to the C/M/P thioester hydrolase family.</text>
</comment>
<dbReference type="PANTHER" id="PTHR11066:SF34">
    <property type="entry name" value="ACYL-COENZYME A THIOESTERASE 8"/>
    <property type="match status" value="1"/>
</dbReference>
<dbReference type="GO" id="GO:0009062">
    <property type="term" value="P:fatty acid catabolic process"/>
    <property type="evidence" value="ECO:0007669"/>
    <property type="project" value="TreeGrafter"/>
</dbReference>
<reference evidence="5" key="1">
    <citation type="submission" date="2018-05" db="EMBL/GenBank/DDBJ databases">
        <authorList>
            <person name="Lanie J.A."/>
            <person name="Ng W.-L."/>
            <person name="Kazmierczak K.M."/>
            <person name="Andrzejewski T.M."/>
            <person name="Davidsen T.M."/>
            <person name="Wayne K.J."/>
            <person name="Tettelin H."/>
            <person name="Glass J.I."/>
            <person name="Rusch D."/>
            <person name="Podicherti R."/>
            <person name="Tsui H.-C.T."/>
            <person name="Winkler M.E."/>
        </authorList>
    </citation>
    <scope>NUCLEOTIDE SEQUENCE</scope>
</reference>
<dbReference type="Gene3D" id="2.40.160.210">
    <property type="entry name" value="Acyl-CoA thioesterase, double hotdog domain"/>
    <property type="match status" value="1"/>
</dbReference>
<keyword evidence="2" id="KW-0378">Hydrolase</keyword>
<evidence type="ECO:0008006" key="6">
    <source>
        <dbReference type="Google" id="ProtNLM"/>
    </source>
</evidence>
<dbReference type="SUPFAM" id="SSF54637">
    <property type="entry name" value="Thioesterase/thiol ester dehydrase-isomerase"/>
    <property type="match status" value="2"/>
</dbReference>
<sequence length="269" mass="29341">VAWQVDGFATLMALEAHGPDVYVGVSPEYPWGRVYGGQVVAQGLRAAQATVDDDHHVHSLHAYFIRGGTSDEPIRYEVDRIRNGRSFVTRRVVARQSEGAILNLSCSFQIREDQAEVQESSLPDDVGDPGSGSVEDWDLLGRRVAHRSTGRSAIWLRVLGEIGDDPAMQACALAYTSDDIPTNAVGSTHPRIAEVADGEIPYGDIFVGASLDHAIWFHRPLPANEWLLHDHRSHGLASARGLAVGEVFAPSGIHVATVAQEILIRERTR</sequence>
<dbReference type="PANTHER" id="PTHR11066">
    <property type="entry name" value="ACYL-COA THIOESTERASE"/>
    <property type="match status" value="1"/>
</dbReference>
<feature type="domain" description="Acyl-CoA thioesterase-like N-terminal HotDog" evidence="3">
    <location>
        <begin position="30"/>
        <end position="109"/>
    </location>
</feature>
<dbReference type="GO" id="GO:0047617">
    <property type="term" value="F:fatty acyl-CoA hydrolase activity"/>
    <property type="evidence" value="ECO:0007669"/>
    <property type="project" value="InterPro"/>
</dbReference>
<dbReference type="InterPro" id="IPR029069">
    <property type="entry name" value="HotDog_dom_sf"/>
</dbReference>
<evidence type="ECO:0000313" key="5">
    <source>
        <dbReference type="EMBL" id="SVA04508.1"/>
    </source>
</evidence>
<evidence type="ECO:0000259" key="3">
    <source>
        <dbReference type="Pfam" id="PF13622"/>
    </source>
</evidence>
<feature type="domain" description="Acyl-CoA thioesterase-like C-terminal" evidence="4">
    <location>
        <begin position="131"/>
        <end position="264"/>
    </location>
</feature>
<dbReference type="GO" id="GO:0005782">
    <property type="term" value="C:peroxisomal matrix"/>
    <property type="evidence" value="ECO:0007669"/>
    <property type="project" value="UniProtKB-SubCell"/>
</dbReference>
<dbReference type="InterPro" id="IPR049450">
    <property type="entry name" value="ACOT8-like_C"/>
</dbReference>
<dbReference type="CDD" id="cd03444">
    <property type="entry name" value="Thioesterase_II_repeat1"/>
    <property type="match status" value="1"/>
</dbReference>
<dbReference type="CDD" id="cd03445">
    <property type="entry name" value="Thioesterase_II_repeat2"/>
    <property type="match status" value="1"/>
</dbReference>
<evidence type="ECO:0000259" key="4">
    <source>
        <dbReference type="Pfam" id="PF20789"/>
    </source>
</evidence>
<dbReference type="GO" id="GO:0006637">
    <property type="term" value="P:acyl-CoA metabolic process"/>
    <property type="evidence" value="ECO:0007669"/>
    <property type="project" value="InterPro"/>
</dbReference>
<dbReference type="Pfam" id="PF13622">
    <property type="entry name" value="4HBT_3"/>
    <property type="match status" value="1"/>
</dbReference>
<evidence type="ECO:0000256" key="1">
    <source>
        <dbReference type="ARBA" id="ARBA00006538"/>
    </source>
</evidence>
<dbReference type="InterPro" id="IPR049449">
    <property type="entry name" value="TesB_ACOT8-like_N"/>
</dbReference>
<dbReference type="EMBL" id="UINC01003232">
    <property type="protein sequence ID" value="SVA04508.1"/>
    <property type="molecule type" value="Genomic_DNA"/>
</dbReference>
<gene>
    <name evidence="5" type="ORF">METZ01_LOCUS57362</name>
</gene>
<dbReference type="AlphaFoldDB" id="A0A381SMI9"/>
<name>A0A381SMI9_9ZZZZ</name>
<feature type="non-terminal residue" evidence="5">
    <location>
        <position position="1"/>
    </location>
</feature>
<evidence type="ECO:0000256" key="2">
    <source>
        <dbReference type="ARBA" id="ARBA00022801"/>
    </source>
</evidence>
<accession>A0A381SMI9</accession>
<dbReference type="Pfam" id="PF20789">
    <property type="entry name" value="4HBT_3C"/>
    <property type="match status" value="1"/>
</dbReference>
<protein>
    <recommendedName>
        <fullName evidence="6">Acyl-CoA thioesterase II domain-containing protein</fullName>
    </recommendedName>
</protein>
<organism evidence="5">
    <name type="scientific">marine metagenome</name>
    <dbReference type="NCBI Taxonomy" id="408172"/>
    <lineage>
        <taxon>unclassified sequences</taxon>
        <taxon>metagenomes</taxon>
        <taxon>ecological metagenomes</taxon>
    </lineage>
</organism>